<dbReference type="GO" id="GO:0003729">
    <property type="term" value="F:mRNA binding"/>
    <property type="evidence" value="ECO:0007669"/>
    <property type="project" value="TreeGrafter"/>
</dbReference>
<dbReference type="OrthoDB" id="427960at2759"/>
<keyword evidence="8" id="KW-1185">Reference proteome</keyword>
<accession>A0A5N6QD79</accession>
<dbReference type="InterPro" id="IPR000504">
    <property type="entry name" value="RRM_dom"/>
</dbReference>
<proteinExistence type="predicted"/>
<dbReference type="InterPro" id="IPR012677">
    <property type="entry name" value="Nucleotide-bd_a/b_plait_sf"/>
</dbReference>
<dbReference type="EMBL" id="CM017321">
    <property type="protein sequence ID" value="KAE7997145.1"/>
    <property type="molecule type" value="Genomic_DNA"/>
</dbReference>
<evidence type="ECO:0000256" key="4">
    <source>
        <dbReference type="SAM" id="Phobius"/>
    </source>
</evidence>
<dbReference type="Gene3D" id="4.10.60.10">
    <property type="entry name" value="Zinc finger, CCHC-type"/>
    <property type="match status" value="3"/>
</dbReference>
<dbReference type="PROSITE" id="PS50102">
    <property type="entry name" value="RRM"/>
    <property type="match status" value="1"/>
</dbReference>
<dbReference type="SUPFAM" id="SSF54928">
    <property type="entry name" value="RNA-binding domain, RBD"/>
    <property type="match status" value="1"/>
</dbReference>
<dbReference type="PANTHER" id="PTHR48031:SF2">
    <property type="entry name" value="RNA-BINDING PROTEIN 4"/>
    <property type="match status" value="1"/>
</dbReference>
<keyword evidence="4" id="KW-1133">Transmembrane helix</keyword>
<dbReference type="PANTHER" id="PTHR48031">
    <property type="entry name" value="SRA STEM-LOOP-INTERACTING RNA-BINDING PROTEIN, MITOCHONDRIAL"/>
    <property type="match status" value="1"/>
</dbReference>
<dbReference type="Proteomes" id="UP000327013">
    <property type="component" value="Chromosome 1"/>
</dbReference>
<dbReference type="SUPFAM" id="SSF57756">
    <property type="entry name" value="Retrovirus zinc finger-like domains"/>
    <property type="match status" value="3"/>
</dbReference>
<dbReference type="CDD" id="cd21608">
    <property type="entry name" value="RRM2_NsCP33_like"/>
    <property type="match status" value="1"/>
</dbReference>
<dbReference type="AlphaFoldDB" id="A0A5N6QD79"/>
<dbReference type="InterPro" id="IPR036875">
    <property type="entry name" value="Znf_CCHC_sf"/>
</dbReference>
<feature type="domain" description="CCHC-type" evidence="6">
    <location>
        <begin position="174"/>
        <end position="188"/>
    </location>
</feature>
<dbReference type="InterPro" id="IPR001878">
    <property type="entry name" value="Znf_CCHC"/>
</dbReference>
<dbReference type="PROSITE" id="PS50158">
    <property type="entry name" value="ZF_CCHC"/>
    <property type="match status" value="3"/>
</dbReference>
<evidence type="ECO:0000313" key="7">
    <source>
        <dbReference type="EMBL" id="KAE7997145.1"/>
    </source>
</evidence>
<dbReference type="InterPro" id="IPR029466">
    <property type="entry name" value="NAM-associated_C"/>
</dbReference>
<keyword evidence="2" id="KW-0863">Zinc-finger</keyword>
<feature type="domain" description="CCHC-type" evidence="6">
    <location>
        <begin position="124"/>
        <end position="138"/>
    </location>
</feature>
<keyword evidence="4" id="KW-0472">Membrane</keyword>
<feature type="domain" description="RRM" evidence="5">
    <location>
        <begin position="7"/>
        <end position="85"/>
    </location>
</feature>
<evidence type="ECO:0000256" key="3">
    <source>
        <dbReference type="PROSITE-ProRule" id="PRU00176"/>
    </source>
</evidence>
<organism evidence="7 8">
    <name type="scientific">Carpinus fangiana</name>
    <dbReference type="NCBI Taxonomy" id="176857"/>
    <lineage>
        <taxon>Eukaryota</taxon>
        <taxon>Viridiplantae</taxon>
        <taxon>Streptophyta</taxon>
        <taxon>Embryophyta</taxon>
        <taxon>Tracheophyta</taxon>
        <taxon>Spermatophyta</taxon>
        <taxon>Magnoliopsida</taxon>
        <taxon>eudicotyledons</taxon>
        <taxon>Gunneridae</taxon>
        <taxon>Pentapetalae</taxon>
        <taxon>rosids</taxon>
        <taxon>fabids</taxon>
        <taxon>Fagales</taxon>
        <taxon>Betulaceae</taxon>
        <taxon>Carpinus</taxon>
    </lineage>
</organism>
<dbReference type="Pfam" id="PF00076">
    <property type="entry name" value="RRM_1"/>
    <property type="match status" value="1"/>
</dbReference>
<name>A0A5N6QD79_9ROSI</name>
<reference evidence="7 8" key="1">
    <citation type="submission" date="2019-06" db="EMBL/GenBank/DDBJ databases">
        <title>A chromosomal-level reference genome of Carpinus fangiana (Coryloideae, Betulaceae).</title>
        <authorList>
            <person name="Yang X."/>
            <person name="Wang Z."/>
            <person name="Zhang L."/>
            <person name="Hao G."/>
            <person name="Liu J."/>
            <person name="Yang Y."/>
        </authorList>
    </citation>
    <scope>NUCLEOTIDE SEQUENCE [LARGE SCALE GENOMIC DNA]</scope>
    <source>
        <strain evidence="7">Cfa_2016G</strain>
        <tissue evidence="7">Leaf</tissue>
    </source>
</reference>
<dbReference type="GO" id="GO:0005634">
    <property type="term" value="C:nucleus"/>
    <property type="evidence" value="ECO:0007669"/>
    <property type="project" value="TreeGrafter"/>
</dbReference>
<dbReference type="InterPro" id="IPR048289">
    <property type="entry name" value="RRM2_NsCP33-like"/>
</dbReference>
<keyword evidence="2" id="KW-0479">Metal-binding</keyword>
<evidence type="ECO:0000259" key="5">
    <source>
        <dbReference type="PROSITE" id="PS50102"/>
    </source>
</evidence>
<sequence>MAGKEENRIFVGGLSWNVTERQLHHAFEPFGKIVECQIVMERDTGRPRGFGFITFANRRGMEDAILAMNGQEFGDRVISVNKANKAQRKMVGEDLEHGYWGGGYSSGGRGSYGGGNSSAGQDDCFKCGWTGHWARECPLARGEDLDHGYRGGGYSSGRKGSYGGGDKSAGKDGCFKCGRLGHWARDCPLTGGDDLEDGYRGGGYLSGGRGSYGGGDRSAGKDGCFKCGRPGHRARDCFLAGGDQGGVGGSFSSRSRFGGGGGRGDRFIDDHYDGGHNGDGDCFDNREDNYGSRDHLLGDRASCEVPPDNMYNTAQVISSRNDSIPDVNITHVFPVMSGFKYLVGLHFCDIASISFVEIIKLNNSMGSLVGKVTAEFILNSWTRGNMSVLVVAVCLLVYFLAVLFTLTERHPISWVLGSQQLCHTRQEDLLGDFNLEEKEMFRLMQEGMRIKQEKLRLEQVKEEERIMMTDTSGMSQIQQKYYHRRKKEILQGRSRNS</sequence>
<dbReference type="SMART" id="SM00343">
    <property type="entry name" value="ZnF_C2HC"/>
    <property type="match status" value="3"/>
</dbReference>
<keyword evidence="4" id="KW-0812">Transmembrane</keyword>
<dbReference type="Pfam" id="PF14303">
    <property type="entry name" value="NAM-associated"/>
    <property type="match status" value="1"/>
</dbReference>
<evidence type="ECO:0000259" key="6">
    <source>
        <dbReference type="PROSITE" id="PS50158"/>
    </source>
</evidence>
<protein>
    <submittedName>
        <fullName evidence="7">Uncharacterized protein</fullName>
    </submittedName>
</protein>
<evidence type="ECO:0000256" key="2">
    <source>
        <dbReference type="PROSITE-ProRule" id="PRU00047"/>
    </source>
</evidence>
<dbReference type="InterPro" id="IPR035979">
    <property type="entry name" value="RBD_domain_sf"/>
</dbReference>
<dbReference type="Pfam" id="PF00098">
    <property type="entry name" value="zf-CCHC"/>
    <property type="match status" value="3"/>
</dbReference>
<keyword evidence="2" id="KW-0862">Zinc</keyword>
<gene>
    <name evidence="7" type="ORF">FH972_001801</name>
</gene>
<feature type="domain" description="CCHC-type" evidence="6">
    <location>
        <begin position="224"/>
        <end position="237"/>
    </location>
</feature>
<evidence type="ECO:0000313" key="8">
    <source>
        <dbReference type="Proteomes" id="UP000327013"/>
    </source>
</evidence>
<dbReference type="Gene3D" id="3.30.70.330">
    <property type="match status" value="1"/>
</dbReference>
<dbReference type="SMART" id="SM00360">
    <property type="entry name" value="RRM"/>
    <property type="match status" value="1"/>
</dbReference>
<keyword evidence="1 3" id="KW-0694">RNA-binding</keyword>
<dbReference type="GO" id="GO:0008270">
    <property type="term" value="F:zinc ion binding"/>
    <property type="evidence" value="ECO:0007669"/>
    <property type="project" value="UniProtKB-KW"/>
</dbReference>
<feature type="transmembrane region" description="Helical" evidence="4">
    <location>
        <begin position="386"/>
        <end position="406"/>
    </location>
</feature>
<evidence type="ECO:0000256" key="1">
    <source>
        <dbReference type="ARBA" id="ARBA00022884"/>
    </source>
</evidence>